<evidence type="ECO:0000313" key="13">
    <source>
        <dbReference type="Proteomes" id="UP000251666"/>
    </source>
</evidence>
<dbReference type="SMART" id="SM00304">
    <property type="entry name" value="HAMP"/>
    <property type="match status" value="1"/>
</dbReference>
<accession>A0A2Z5A2I2</accession>
<keyword evidence="6" id="KW-0472">Membrane</keyword>
<evidence type="ECO:0000313" key="12">
    <source>
        <dbReference type="EMBL" id="AXA63671.1"/>
    </source>
</evidence>
<dbReference type="EMBL" id="CP022202">
    <property type="protein sequence ID" value="AXA63671.1"/>
    <property type="molecule type" value="Genomic_DNA"/>
</dbReference>
<dbReference type="CDD" id="cd18774">
    <property type="entry name" value="PDC2_HK_sensor"/>
    <property type="match status" value="1"/>
</dbReference>
<evidence type="ECO:0000256" key="1">
    <source>
        <dbReference type="ARBA" id="ARBA00004651"/>
    </source>
</evidence>
<organism evidence="12 13">
    <name type="scientific">Pseudomonas thivervalensis</name>
    <dbReference type="NCBI Taxonomy" id="86265"/>
    <lineage>
        <taxon>Bacteria</taxon>
        <taxon>Pseudomonadati</taxon>
        <taxon>Pseudomonadota</taxon>
        <taxon>Gammaproteobacteria</taxon>
        <taxon>Pseudomonadales</taxon>
        <taxon>Pseudomonadaceae</taxon>
        <taxon>Pseudomonas</taxon>
    </lineage>
</organism>
<dbReference type="Gene3D" id="1.10.287.950">
    <property type="entry name" value="Methyl-accepting chemotaxis protein"/>
    <property type="match status" value="1"/>
</dbReference>
<dbReference type="SUPFAM" id="SSF58104">
    <property type="entry name" value="Methyl-accepting chemotaxis protein (MCP) signaling domain"/>
    <property type="match status" value="1"/>
</dbReference>
<keyword evidence="2" id="KW-1003">Cell membrane</keyword>
<evidence type="ECO:0000259" key="10">
    <source>
        <dbReference type="PROSITE" id="PS50111"/>
    </source>
</evidence>
<keyword evidence="13" id="KW-1185">Reference proteome</keyword>
<evidence type="ECO:0000256" key="3">
    <source>
        <dbReference type="ARBA" id="ARBA00022481"/>
    </source>
</evidence>
<dbReference type="InterPro" id="IPR029151">
    <property type="entry name" value="Sensor-like_sf"/>
</dbReference>
<evidence type="ECO:0000256" key="9">
    <source>
        <dbReference type="PROSITE-ProRule" id="PRU00284"/>
    </source>
</evidence>
<keyword evidence="3" id="KW-0488">Methylation</keyword>
<dbReference type="CDD" id="cd11386">
    <property type="entry name" value="MCP_signal"/>
    <property type="match status" value="1"/>
</dbReference>
<comment type="similarity">
    <text evidence="8">Belongs to the methyl-accepting chemotaxis (MCP) protein family.</text>
</comment>
<evidence type="ECO:0000256" key="2">
    <source>
        <dbReference type="ARBA" id="ARBA00022475"/>
    </source>
</evidence>
<dbReference type="PANTHER" id="PTHR32089">
    <property type="entry name" value="METHYL-ACCEPTING CHEMOTAXIS PROTEIN MCPB"/>
    <property type="match status" value="1"/>
</dbReference>
<feature type="domain" description="Methyl-accepting transducer" evidence="10">
    <location>
        <begin position="387"/>
        <end position="623"/>
    </location>
</feature>
<evidence type="ECO:0000259" key="11">
    <source>
        <dbReference type="PROSITE" id="PS50885"/>
    </source>
</evidence>
<evidence type="ECO:0000256" key="8">
    <source>
        <dbReference type="ARBA" id="ARBA00029447"/>
    </source>
</evidence>
<dbReference type="InterPro" id="IPR003660">
    <property type="entry name" value="HAMP_dom"/>
</dbReference>
<name>A0A2Z5A2I2_9PSED</name>
<evidence type="ECO:0000256" key="5">
    <source>
        <dbReference type="ARBA" id="ARBA00022989"/>
    </source>
</evidence>
<dbReference type="Pfam" id="PF00015">
    <property type="entry name" value="MCPsignal"/>
    <property type="match status" value="1"/>
</dbReference>
<keyword evidence="5" id="KW-1133">Transmembrane helix</keyword>
<dbReference type="PROSITE" id="PS50885">
    <property type="entry name" value="HAMP"/>
    <property type="match status" value="1"/>
</dbReference>
<dbReference type="RefSeq" id="WP_208665963.1">
    <property type="nucleotide sequence ID" value="NZ_CP192471.1"/>
</dbReference>
<dbReference type="AlphaFoldDB" id="A0A2Z5A2I2"/>
<reference evidence="13" key="1">
    <citation type="journal article" date="2021" name="Front. Microbiol.">
        <title>Genomic Analysis of the 1-Aminocyclopropane-1-Carboxylate Deaminase-Producing Pseudomonas thivervalensis SC5 Reveals Its Multifaceted Roles in Soil and in Beneficial Interactions With Plants.</title>
        <authorList>
            <person name="Nascimento F.X."/>
            <person name="Uron P."/>
            <person name="Glick B.R."/>
            <person name="Giachini A."/>
            <person name="Rossi M.J."/>
        </authorList>
    </citation>
    <scope>NUCLEOTIDE SEQUENCE [LARGE SCALE GENOMIC DNA]</scope>
    <source>
        <strain evidence="13">PLM3</strain>
    </source>
</reference>
<dbReference type="SMART" id="SM00283">
    <property type="entry name" value="MA"/>
    <property type="match status" value="1"/>
</dbReference>
<keyword evidence="7 9" id="KW-0807">Transducer</keyword>
<dbReference type="InterPro" id="IPR004089">
    <property type="entry name" value="MCPsignal_dom"/>
</dbReference>
<evidence type="ECO:0000256" key="4">
    <source>
        <dbReference type="ARBA" id="ARBA00022692"/>
    </source>
</evidence>
<protein>
    <submittedName>
        <fullName evidence="12">Methyl-accepting chemotaxis protein</fullName>
    </submittedName>
</protein>
<dbReference type="GO" id="GO:0007165">
    <property type="term" value="P:signal transduction"/>
    <property type="evidence" value="ECO:0007669"/>
    <property type="project" value="UniProtKB-KW"/>
</dbReference>
<dbReference type="FunFam" id="1.10.287.950:FF:000001">
    <property type="entry name" value="Methyl-accepting chemotaxis sensory transducer"/>
    <property type="match status" value="1"/>
</dbReference>
<dbReference type="PANTHER" id="PTHR32089:SF112">
    <property type="entry name" value="LYSOZYME-LIKE PROTEIN-RELATED"/>
    <property type="match status" value="1"/>
</dbReference>
<dbReference type="Pfam" id="PF17201">
    <property type="entry name" value="Cache_3-Cache_2"/>
    <property type="match status" value="1"/>
</dbReference>
<dbReference type="PROSITE" id="PS50111">
    <property type="entry name" value="CHEMOTAXIS_TRANSDUC_2"/>
    <property type="match status" value="1"/>
</dbReference>
<dbReference type="SUPFAM" id="SSF103190">
    <property type="entry name" value="Sensory domain-like"/>
    <property type="match status" value="1"/>
</dbReference>
<feature type="domain" description="HAMP" evidence="11">
    <location>
        <begin position="330"/>
        <end position="382"/>
    </location>
</feature>
<dbReference type="Proteomes" id="UP000251666">
    <property type="component" value="Chromosome"/>
</dbReference>
<gene>
    <name evidence="12" type="ORF">CEQ51_27555</name>
</gene>
<dbReference type="Pfam" id="PF00672">
    <property type="entry name" value="HAMP"/>
    <property type="match status" value="1"/>
</dbReference>
<evidence type="ECO:0000256" key="7">
    <source>
        <dbReference type="ARBA" id="ARBA00023224"/>
    </source>
</evidence>
<dbReference type="CDD" id="cd06225">
    <property type="entry name" value="HAMP"/>
    <property type="match status" value="1"/>
</dbReference>
<dbReference type="KEGG" id="pthv:CE140_27560"/>
<sequence>MSQPRARIASQLGLALAVILAVVISGSTVFALRSLDAANLATREEHLASEARLMADQLNTFHSTLRESTQRLAGLFEKRFSAGLSVHPDQPVTVAGVQTPGLNLGSEVLNNNFKEVDDFKAMTAGVATVFVRSGDDFIRVSTSVSKQDGTRAIGTVLDRAGPAYGPVISGQSYIGRALLFGRFYMSQYTPVRDSGGKIIAVLYVGFDYTDAQNAQFENLKRFRIGQTGSLALLDEQNKWLVPPAGVQALDNATAAITGLIKKPGKGAFWDDTAEAFYSVAVPFEGGPWSVVASMPKTEINAVTWNVGTQLAIGSLLAMLLAVGAAMWLLRSKLAPLGDLVRQAEALGAGDLSVRLNVSSHDEIGQLARAFNQMSQALSTMVEHIRKASQEVNSRAQALSGLSSGAYEGMEQQSGEITSMAGAVEEFSATSLNIADNMGNTERLAQENAQQTRIGRTSMDEASSSLEQIAGALNSTASVINTLGQRSQEIGGIVGVITSIAEQTNLLALNAAIEAARAGEQGRGFAVVADEVRSLASRTRQATDEISSMINSIQQETGNAISTMEQGNLLMQEGLSRNANVASALARIDEQSRSAGQQFAAITTATQEQSSTATLLSSNLQSIAMANSEQRQVVSNLALTAKELEKLAQDLRQEVDRFR</sequence>
<comment type="subcellular location">
    <subcellularLocation>
        <location evidence="1">Cell membrane</location>
        <topology evidence="1">Multi-pass membrane protein</topology>
    </subcellularLocation>
</comment>
<evidence type="ECO:0000256" key="6">
    <source>
        <dbReference type="ARBA" id="ARBA00023136"/>
    </source>
</evidence>
<dbReference type="GO" id="GO:0005886">
    <property type="term" value="C:plasma membrane"/>
    <property type="evidence" value="ECO:0007669"/>
    <property type="project" value="UniProtKB-SubCell"/>
</dbReference>
<proteinExistence type="inferred from homology"/>
<dbReference type="InterPro" id="IPR033462">
    <property type="entry name" value="Cache_3-Cache_2"/>
</dbReference>
<dbReference type="GO" id="GO:0006935">
    <property type="term" value="P:chemotaxis"/>
    <property type="evidence" value="ECO:0007669"/>
    <property type="project" value="UniProtKB-ARBA"/>
</dbReference>
<keyword evidence="4" id="KW-0812">Transmembrane</keyword>